<feature type="compositionally biased region" description="Basic and acidic residues" evidence="1">
    <location>
        <begin position="96"/>
        <end position="105"/>
    </location>
</feature>
<dbReference type="Proteomes" id="UP000184330">
    <property type="component" value="Unassembled WGS sequence"/>
</dbReference>
<reference evidence="2 3" key="1">
    <citation type="submission" date="2016-03" db="EMBL/GenBank/DDBJ databases">
        <authorList>
            <person name="Ploux O."/>
        </authorList>
    </citation>
    <scope>NUCLEOTIDE SEQUENCE [LARGE SCALE GENOMIC DNA]</scope>
    <source>
        <strain evidence="2 3">UAMH 11012</strain>
    </source>
</reference>
<feature type="compositionally biased region" description="Basic and acidic residues" evidence="1">
    <location>
        <begin position="316"/>
        <end position="341"/>
    </location>
</feature>
<feature type="region of interest" description="Disordered" evidence="1">
    <location>
        <begin position="121"/>
        <end position="149"/>
    </location>
</feature>
<protein>
    <submittedName>
        <fullName evidence="2">Uncharacterized protein</fullName>
    </submittedName>
</protein>
<feature type="compositionally biased region" description="Polar residues" evidence="1">
    <location>
        <begin position="1"/>
        <end position="13"/>
    </location>
</feature>
<evidence type="ECO:0000313" key="2">
    <source>
        <dbReference type="EMBL" id="CZR61043.1"/>
    </source>
</evidence>
<feature type="compositionally biased region" description="Low complexity" evidence="1">
    <location>
        <begin position="70"/>
        <end position="79"/>
    </location>
</feature>
<name>A0A1L7X7Q3_9HELO</name>
<feature type="region of interest" description="Disordered" evidence="1">
    <location>
        <begin position="312"/>
        <end position="342"/>
    </location>
</feature>
<feature type="compositionally biased region" description="Polar residues" evidence="1">
    <location>
        <begin position="80"/>
        <end position="94"/>
    </location>
</feature>
<sequence>MAPRSTNTSVSATSKDHNSHASSGFLETDAKGPSSSTLETPDPLEAKPRSNNIDGNSTPRRVSKPILFRSPFSFSSSPSTNQEQAQADIQQSPLEKNIEDPVERRRSLRHSISIRISAFTRKLSSSPSTKTQLSSDTDPSQSILKDISRPEECVDTTEIGFIQRRNMAEQNRGKVYGEDEYSLFEEESAIPGPATTKDGPSERVQIPPRTSSLPANVRPILDAHHDRTRSAPHITHVQRLSGVGFTPLLRSKSRMAMKKAFLRQSPVDWSEYDAPEAEYFIELQHVKQLKSALLEVVEHESCAGNYGLCEHKHKSRQSEKHDENGRRVIEEVDGDEGKDGEWYETMEEAWQQQRRMRSDGCL</sequence>
<evidence type="ECO:0000313" key="3">
    <source>
        <dbReference type="Proteomes" id="UP000184330"/>
    </source>
</evidence>
<dbReference type="OrthoDB" id="10663132at2759"/>
<keyword evidence="3" id="KW-1185">Reference proteome</keyword>
<dbReference type="EMBL" id="FJOG01000017">
    <property type="protein sequence ID" value="CZR61043.1"/>
    <property type="molecule type" value="Genomic_DNA"/>
</dbReference>
<feature type="compositionally biased region" description="Polar residues" evidence="1">
    <location>
        <begin position="49"/>
        <end position="60"/>
    </location>
</feature>
<gene>
    <name evidence="2" type="ORF">PAC_10939</name>
</gene>
<feature type="compositionally biased region" description="Low complexity" evidence="1">
    <location>
        <begin position="121"/>
        <end position="135"/>
    </location>
</feature>
<evidence type="ECO:0000256" key="1">
    <source>
        <dbReference type="SAM" id="MobiDB-lite"/>
    </source>
</evidence>
<dbReference type="AlphaFoldDB" id="A0A1L7X7Q3"/>
<feature type="region of interest" description="Disordered" evidence="1">
    <location>
        <begin position="190"/>
        <end position="215"/>
    </location>
</feature>
<accession>A0A1L7X7Q3</accession>
<proteinExistence type="predicted"/>
<organism evidence="2 3">
    <name type="scientific">Phialocephala subalpina</name>
    <dbReference type="NCBI Taxonomy" id="576137"/>
    <lineage>
        <taxon>Eukaryota</taxon>
        <taxon>Fungi</taxon>
        <taxon>Dikarya</taxon>
        <taxon>Ascomycota</taxon>
        <taxon>Pezizomycotina</taxon>
        <taxon>Leotiomycetes</taxon>
        <taxon>Helotiales</taxon>
        <taxon>Mollisiaceae</taxon>
        <taxon>Phialocephala</taxon>
        <taxon>Phialocephala fortinii species complex</taxon>
    </lineage>
</organism>
<feature type="region of interest" description="Disordered" evidence="1">
    <location>
        <begin position="1"/>
        <end position="109"/>
    </location>
</feature>